<dbReference type="HOGENOM" id="CLU_423357_0_0_1"/>
<protein>
    <submittedName>
        <fullName evidence="3">Uncharacterized protein</fullName>
    </submittedName>
</protein>
<dbReference type="EMBL" id="KI966408">
    <property type="protein sequence ID" value="EWC47738.1"/>
    <property type="molecule type" value="Genomic_DNA"/>
</dbReference>
<feature type="region of interest" description="Disordered" evidence="1">
    <location>
        <begin position="518"/>
        <end position="569"/>
    </location>
</feature>
<dbReference type="AlphaFoldDB" id="W7I6D5"/>
<feature type="compositionally biased region" description="Polar residues" evidence="1">
    <location>
        <begin position="556"/>
        <end position="567"/>
    </location>
</feature>
<keyword evidence="2" id="KW-1133">Transmembrane helix</keyword>
<proteinExistence type="predicted"/>
<keyword evidence="4" id="KW-1185">Reference proteome</keyword>
<name>W7I6D5_9PEZI</name>
<keyword evidence="2" id="KW-0812">Transmembrane</keyword>
<dbReference type="Proteomes" id="UP000024837">
    <property type="component" value="Unassembled WGS sequence"/>
</dbReference>
<evidence type="ECO:0000256" key="1">
    <source>
        <dbReference type="SAM" id="MobiDB-lite"/>
    </source>
</evidence>
<reference evidence="3 4" key="1">
    <citation type="submission" date="2013-05" db="EMBL/GenBank/DDBJ databases">
        <title>Drechslerella stenobrocha genome reveals carnivorous origination and mechanical trapping mechanism of predatory fungi.</title>
        <authorList>
            <person name="Liu X."/>
            <person name="Zhang W."/>
            <person name="Liu K."/>
        </authorList>
    </citation>
    <scope>NUCLEOTIDE SEQUENCE [LARGE SCALE GENOMIC DNA]</scope>
    <source>
        <strain evidence="3 4">248</strain>
    </source>
</reference>
<organism evidence="3 4">
    <name type="scientific">Drechslerella stenobrocha 248</name>
    <dbReference type="NCBI Taxonomy" id="1043628"/>
    <lineage>
        <taxon>Eukaryota</taxon>
        <taxon>Fungi</taxon>
        <taxon>Dikarya</taxon>
        <taxon>Ascomycota</taxon>
        <taxon>Pezizomycotina</taxon>
        <taxon>Orbiliomycetes</taxon>
        <taxon>Orbiliales</taxon>
        <taxon>Orbiliaceae</taxon>
        <taxon>Drechslerella</taxon>
    </lineage>
</organism>
<gene>
    <name evidence="3" type="ORF">DRE_02938</name>
</gene>
<evidence type="ECO:0000313" key="4">
    <source>
        <dbReference type="Proteomes" id="UP000024837"/>
    </source>
</evidence>
<accession>W7I6D5</accession>
<evidence type="ECO:0000256" key="2">
    <source>
        <dbReference type="SAM" id="Phobius"/>
    </source>
</evidence>
<feature type="transmembrane region" description="Helical" evidence="2">
    <location>
        <begin position="17"/>
        <end position="38"/>
    </location>
</feature>
<evidence type="ECO:0000313" key="3">
    <source>
        <dbReference type="EMBL" id="EWC47738.1"/>
    </source>
</evidence>
<keyword evidence="2" id="KW-0472">Membrane</keyword>
<sequence length="647" mass="70242">MRYSGLGHSGSPPVTAFFFRVLAFAAILPHVSGFYMLVLGPGREDWWDNHRGVEGPLPQYENIGRCYQIPQSSGVGDGDIEEVVIYNPPSEQPVRIVGFWASDDCDDGGRREPDFAIQLDSEELFGISVVLSSKLPERLRGRSFRALTAPDEISQPGGYLTGAEQSVENGAVYIWSPVSPGSNRENREVTSLPGVVGSIKTFWWLPEASRTRAHLLLRDLAERLLNVRRSQRHSPTIASGLENAVSAERKAELSAIARLEGIGRVEDIYQNPIPVNIRRGALNRRYPGILRSPSVLGATRGTARDTDGALLLADFDGGVSQASDEQIGPLEVPEALDGMETSLDTPEEILSLNGVRAFSEEPVPGAFLTSAALPEENGNLDILQSIGNEADITGSFVDYAAPDIPRSDSVGGWAQTGPRMVPESTIQRGDPLSAILARLDSRIRDPSAGPAQDKAMQILSHLDSLLLDFYQISPDMRPPSLQPVRGTFDPMSMQQSRVFLSDNNNPTAGLVENQELLDSFRNGPPGSFDFDAEDSGFRYLSRGGSADPPRQEDRAQNNLHQPDNSMGISAAVPGRVLSEGGGTSSGEVVRQIVVGGDRNTAAELERLEEEVRFGSALDDEEEAVLLQQRLSFISNRMKRLKGESSGT</sequence>